<feature type="region of interest" description="Disordered" evidence="1">
    <location>
        <begin position="55"/>
        <end position="145"/>
    </location>
</feature>
<keyword evidence="4" id="KW-1185">Reference proteome</keyword>
<organism evidence="3 4">
    <name type="scientific">Nitzschia inconspicua</name>
    <dbReference type="NCBI Taxonomy" id="303405"/>
    <lineage>
        <taxon>Eukaryota</taxon>
        <taxon>Sar</taxon>
        <taxon>Stramenopiles</taxon>
        <taxon>Ochrophyta</taxon>
        <taxon>Bacillariophyta</taxon>
        <taxon>Bacillariophyceae</taxon>
        <taxon>Bacillariophycidae</taxon>
        <taxon>Bacillariales</taxon>
        <taxon>Bacillariaceae</taxon>
        <taxon>Nitzschia</taxon>
    </lineage>
</organism>
<gene>
    <name evidence="3" type="ORF">IV203_030313</name>
</gene>
<feature type="region of interest" description="Disordered" evidence="1">
    <location>
        <begin position="159"/>
        <end position="226"/>
    </location>
</feature>
<evidence type="ECO:0000313" key="4">
    <source>
        <dbReference type="Proteomes" id="UP000693970"/>
    </source>
</evidence>
<keyword evidence="2" id="KW-0812">Transmembrane</keyword>
<name>A0A9K3LT28_9STRA</name>
<dbReference type="PANTHER" id="PTHR43642:SF1">
    <property type="entry name" value="HYBRID SIGNAL TRANSDUCTION HISTIDINE KINASE G"/>
    <property type="match status" value="1"/>
</dbReference>
<keyword evidence="2" id="KW-1133">Transmembrane helix</keyword>
<reference evidence="3" key="2">
    <citation type="submission" date="2021-04" db="EMBL/GenBank/DDBJ databases">
        <authorList>
            <person name="Podell S."/>
        </authorList>
    </citation>
    <scope>NUCLEOTIDE SEQUENCE</scope>
    <source>
        <strain evidence="3">Hildebrandi</strain>
    </source>
</reference>
<dbReference type="EMBL" id="JAGRRH010000007">
    <property type="protein sequence ID" value="KAG7367642.1"/>
    <property type="molecule type" value="Genomic_DNA"/>
</dbReference>
<dbReference type="InterPro" id="IPR053159">
    <property type="entry name" value="Hybrid_Histidine_Kinase"/>
</dbReference>
<feature type="transmembrane region" description="Helical" evidence="2">
    <location>
        <begin position="830"/>
        <end position="849"/>
    </location>
</feature>
<dbReference type="Proteomes" id="UP000693970">
    <property type="component" value="Unassembled WGS sequence"/>
</dbReference>
<accession>A0A9K3LT28</accession>
<proteinExistence type="predicted"/>
<protein>
    <submittedName>
        <fullName evidence="3">Multi-sensor signal transduction multi-kinase</fullName>
    </submittedName>
</protein>
<keyword evidence="2" id="KW-0472">Membrane</keyword>
<dbReference type="PANTHER" id="PTHR43642">
    <property type="entry name" value="HYBRID SIGNAL TRANSDUCTION HISTIDINE KINASE G"/>
    <property type="match status" value="1"/>
</dbReference>
<feature type="compositionally biased region" description="Polar residues" evidence="1">
    <location>
        <begin position="209"/>
        <end position="218"/>
    </location>
</feature>
<reference evidence="3" key="1">
    <citation type="journal article" date="2021" name="Sci. Rep.">
        <title>Diploid genomic architecture of Nitzschia inconspicua, an elite biomass production diatom.</title>
        <authorList>
            <person name="Oliver A."/>
            <person name="Podell S."/>
            <person name="Pinowska A."/>
            <person name="Traller J.C."/>
            <person name="Smith S.R."/>
            <person name="McClure R."/>
            <person name="Beliaev A."/>
            <person name="Bohutskyi P."/>
            <person name="Hill E.A."/>
            <person name="Rabines A."/>
            <person name="Zheng H."/>
            <person name="Allen L.Z."/>
            <person name="Kuo A."/>
            <person name="Grigoriev I.V."/>
            <person name="Allen A.E."/>
            <person name="Hazlebeck D."/>
            <person name="Allen E.E."/>
        </authorList>
    </citation>
    <scope>NUCLEOTIDE SEQUENCE</scope>
    <source>
        <strain evidence="3">Hildebrandi</strain>
    </source>
</reference>
<feature type="compositionally biased region" description="Polar residues" evidence="1">
    <location>
        <begin position="55"/>
        <end position="75"/>
    </location>
</feature>
<evidence type="ECO:0000256" key="1">
    <source>
        <dbReference type="SAM" id="MobiDB-lite"/>
    </source>
</evidence>
<sequence>MRSLSTGSVPPSSDIQSNSFALKRAVTIGFYERSQPKKVSIPLSSKDSDDATKLIQTTDEPFLTTPTRPTISGRSLSLIDSDSDNETESNDFAPPSSNGVPLVPPPVAFGQGSSPPIPQIPTSGCARPSTAMSSTVSQSCSDSIVRSDNERNCVMRSVHSDASNDGHTGTTLERRNNLESINGIRQKPGDGNDTSATNLGTRIGREGDSSTSLISTSPPELHSSRTGSFAAKMFQKISKKVSRGQHKQASGCLLNLDAENCRSLAMVVEKKTKGNPNSVMKFVGFLERDGLLVFSMKNHRWEWDGDQIDTVAMATSDVGELLTAQVGFLPPDSLSVLKLAACIGISFEENILEKLIEENFFGDDRDAEYSVSGSQEERVDKSMLCSIHLQIGKAIISCHESQQEDLPKNSAKALVESANHFYLGRGAVQSESDRIEFCKVHLQASASAKDQGSFRAAGIFLERAIISFFSHEDWSNHYHLELEAYSSAAEIFFSCGDLDKSMKFSEHVIQNANRVEERLRGYFVKIDVLAAERRFAAAIDESLNLLDLLGCHIPTQWRRYHAMRDLSKIRKELAGRTFSDLSAMKPMQPTLQVSALRVMDTLTFLLTLQGNVEMGNIILTKMVLATLNSGMSVYAPCSLAGNGMLLVHSGDFNNGYRYGELSLRLAENVHSKRALVRTAFVVYTFLSWIRKPLTEGIEVMLNAHRMGMPVGLPLGPFSDDMKQFLEQLELYNQNQCTAMILCFYQMSLNLTGESNSHLSGFCENDDGDAMKLDSVCSQFFTQDDLANDHGVILVNLKLLTLMLSYVFQDIESLRIWFQTKKSWKGLMSRSHFMCMYMTLFAGLAALSIYRRTRKRRFYRKAIVFVSSLESLAKNAGINVVPLQQLLHAERSTFFFTDARTIQRNFDETIASLTRCGLIHLEAIACERAGDFMTVQGNTYWAKTYYCRSMERYEEWGALATIRQLSATKIADMPERATPQKDSVIVSVRGKRRYDPEAWSTIEKVDLVEHGSDIRKRVG</sequence>
<comment type="caution">
    <text evidence="3">The sequence shown here is derived from an EMBL/GenBank/DDBJ whole genome shotgun (WGS) entry which is preliminary data.</text>
</comment>
<evidence type="ECO:0000313" key="3">
    <source>
        <dbReference type="EMBL" id="KAG7367642.1"/>
    </source>
</evidence>
<dbReference type="AlphaFoldDB" id="A0A9K3LT28"/>
<feature type="compositionally biased region" description="Polar residues" evidence="1">
    <location>
        <begin position="130"/>
        <end position="144"/>
    </location>
</feature>
<evidence type="ECO:0000256" key="2">
    <source>
        <dbReference type="SAM" id="Phobius"/>
    </source>
</evidence>